<evidence type="ECO:0000259" key="8">
    <source>
        <dbReference type="PROSITE" id="PS01124"/>
    </source>
</evidence>
<dbReference type="Pfam" id="PF07495">
    <property type="entry name" value="Y_Y_Y"/>
    <property type="match status" value="1"/>
</dbReference>
<dbReference type="InterPro" id="IPR018062">
    <property type="entry name" value="HTH_AraC-typ_CS"/>
</dbReference>
<dbReference type="SMART" id="SM00342">
    <property type="entry name" value="HTH_ARAC"/>
    <property type="match status" value="1"/>
</dbReference>
<evidence type="ECO:0000256" key="4">
    <source>
        <dbReference type="ARBA" id="ARBA00023015"/>
    </source>
</evidence>
<dbReference type="Pfam" id="PF00512">
    <property type="entry name" value="HisKA"/>
    <property type="match status" value="1"/>
</dbReference>
<sequence>MRFRVTFLKSIGLILCFVYILTSKLYAQQLDFFKYGVEKGLSQETINTILKDSDGFLWLGTQDGLNRFDGHSFKVYKSQKNKPKGISGNFINALAEDTIGNIWIATKNNGICYYSPSTDQFTKIEIPGLPSNIQCNKLSLNHTGHIVASFLDQGLAIATITNNGIEVSKIPFFDSTPANITALNVIKNKIWVGTRDGDVYYATIGDTDYDFKRLNYDFKAHKIHNFYGTKNGIWIGTDNGLFYNNLDINEIHNISLNTNKTVAVFDINSKNAQLFLATDAGFFWCKNFDLDSKSFLQTSTFDTGSSEETGLLTNRINCVFAEEDFLWLGADKLYQATLKNPVFGLVQKNKPRKNTLKNEHVYTFAKNKQGLWVGTLEGLHLITNDTTYYFDNFPHSTVRSIAIDSKNNLWVGTQKGIITAKLDTFNPEFPEFSVIEKHKIDSLSINNPKIRNIYTDSNGDVWIATLGGGTHRFIGDLELKDYRFQQFKNNPNDSNSISTNVNYVVYKDHTNTYWIGTENGLNRMQFSSSNFNNPKFKWFKNEDKNPNSISNNTVLSIYEDSDNILWIGTLNGINKYNSETETFKNYNEDYGLTNGVVYAIEEDFSGLLWLTTNAGIFSFDKDKERFINYNANDGLQGNEFNLGGSYKDDNGIIYVGGTNGYNYFDPFDISKLDKQGALTFTNVKINNTNQFFKSLISKNDDKASKIKLAYNQFPFYLEFSDLDFNPQKNNSYVYKLLPNDKDWNDLQDRKEIQFLNMASGDYTLMVQGKTRGEIWNSEPLKLALEVTPPWWKTHVAYATYALIFLSFISALYYFQLQKKLQQQQTQKLEELDALKTKLYTNITHEFRTPLTVIKGVASNLSDAFQNKKDQDTVKSLKTIEHNSDTVLKLVNQMLDLAKIDKQKMTLNFIQADLVWYIKQIVGHFSSYAETKGIQLTYYTENQELITDFDAQAIQKIMTNLLSNAIKSCNKNDQVIVHLKTENNLVLIHVKDSGKGIKAHHLPYIFDRFYQVDNDIEYTEEGSGIGLTLTKELIHLMNGSITVESEIHVGSTFNISFPISNTAKVESLKAPLIDTLMLSNSTQSITTEPSVNSQKEDAVILIVDDNKDILDLLYAALKDYYQIIIANNGNEGIENAIEFIPDVIISDVMMPEKNGFELCKTLKSDERTSHIPIVLLTAKASEQDKIRGLSNGADAFITKPFNKAELFIRIQELIKLRTLLYQKYTSASSWDAISSKDLEDKDATFMNKVLFSIEQHLEDTTFNSMRLARTLNLSESQLYRKLKAITDDSTAVFIRRVRLQKAKTILQNSEFTVSEVAYQTGFNSPGWFSRAFKEEFGFSPNALRK</sequence>
<gene>
    <name evidence="11" type="ORF">MUY34_07260</name>
</gene>
<evidence type="ECO:0000256" key="7">
    <source>
        <dbReference type="PROSITE-ProRule" id="PRU00169"/>
    </source>
</evidence>
<dbReference type="CDD" id="cd00082">
    <property type="entry name" value="HisKA"/>
    <property type="match status" value="1"/>
</dbReference>
<keyword evidence="3 7" id="KW-0597">Phosphoprotein</keyword>
<proteinExistence type="predicted"/>
<dbReference type="PANTHER" id="PTHR43547">
    <property type="entry name" value="TWO-COMPONENT HISTIDINE KINASE"/>
    <property type="match status" value="1"/>
</dbReference>
<dbReference type="SUPFAM" id="SSF55874">
    <property type="entry name" value="ATPase domain of HSP90 chaperone/DNA topoisomerase II/histidine kinase"/>
    <property type="match status" value="1"/>
</dbReference>
<dbReference type="InterPro" id="IPR003594">
    <property type="entry name" value="HATPase_dom"/>
</dbReference>
<keyword evidence="6" id="KW-0804">Transcription</keyword>
<dbReference type="Gene3D" id="2.130.10.10">
    <property type="entry name" value="YVTN repeat-like/Quinoprotein amine dehydrogenase"/>
    <property type="match status" value="2"/>
</dbReference>
<organism evidence="11 12">
    <name type="scientific">Psychroserpens algicola</name>
    <dbReference type="NCBI Taxonomy" id="1719034"/>
    <lineage>
        <taxon>Bacteria</taxon>
        <taxon>Pseudomonadati</taxon>
        <taxon>Bacteroidota</taxon>
        <taxon>Flavobacteriia</taxon>
        <taxon>Flavobacteriales</taxon>
        <taxon>Flavobacteriaceae</taxon>
        <taxon>Psychroserpens</taxon>
    </lineage>
</organism>
<feature type="domain" description="Histidine kinase" evidence="9">
    <location>
        <begin position="841"/>
        <end position="1060"/>
    </location>
</feature>
<accession>A0ABT0H996</accession>
<dbReference type="CDD" id="cd00075">
    <property type="entry name" value="HATPase"/>
    <property type="match status" value="1"/>
</dbReference>
<dbReference type="InterPro" id="IPR009057">
    <property type="entry name" value="Homeodomain-like_sf"/>
</dbReference>
<dbReference type="PANTHER" id="PTHR43547:SF2">
    <property type="entry name" value="HYBRID SIGNAL TRANSDUCTION HISTIDINE KINASE C"/>
    <property type="match status" value="1"/>
</dbReference>
<keyword evidence="12" id="KW-1185">Reference proteome</keyword>
<dbReference type="PROSITE" id="PS00041">
    <property type="entry name" value="HTH_ARAC_FAMILY_1"/>
    <property type="match status" value="1"/>
</dbReference>
<evidence type="ECO:0000256" key="3">
    <source>
        <dbReference type="ARBA" id="ARBA00022553"/>
    </source>
</evidence>
<evidence type="ECO:0000256" key="5">
    <source>
        <dbReference type="ARBA" id="ARBA00023125"/>
    </source>
</evidence>
<dbReference type="Gene3D" id="3.40.50.2300">
    <property type="match status" value="1"/>
</dbReference>
<dbReference type="Proteomes" id="UP001203687">
    <property type="component" value="Unassembled WGS sequence"/>
</dbReference>
<dbReference type="Gene3D" id="1.10.10.60">
    <property type="entry name" value="Homeodomain-like"/>
    <property type="match status" value="1"/>
</dbReference>
<evidence type="ECO:0000256" key="6">
    <source>
        <dbReference type="ARBA" id="ARBA00023163"/>
    </source>
</evidence>
<comment type="catalytic activity">
    <reaction evidence="1">
        <text>ATP + protein L-histidine = ADP + protein N-phospho-L-histidine.</text>
        <dbReference type="EC" id="2.7.13.3"/>
    </reaction>
</comment>
<dbReference type="Pfam" id="PF12833">
    <property type="entry name" value="HTH_18"/>
    <property type="match status" value="1"/>
</dbReference>
<dbReference type="InterPro" id="IPR003661">
    <property type="entry name" value="HisK_dim/P_dom"/>
</dbReference>
<comment type="caution">
    <text evidence="11">The sequence shown here is derived from an EMBL/GenBank/DDBJ whole genome shotgun (WGS) entry which is preliminary data.</text>
</comment>
<dbReference type="InterPro" id="IPR004358">
    <property type="entry name" value="Sig_transdc_His_kin-like_C"/>
</dbReference>
<dbReference type="SMART" id="SM00448">
    <property type="entry name" value="REC"/>
    <property type="match status" value="1"/>
</dbReference>
<evidence type="ECO:0000256" key="1">
    <source>
        <dbReference type="ARBA" id="ARBA00000085"/>
    </source>
</evidence>
<dbReference type="SUPFAM" id="SSF47384">
    <property type="entry name" value="Homodimeric domain of signal transducing histidine kinase"/>
    <property type="match status" value="1"/>
</dbReference>
<evidence type="ECO:0000259" key="10">
    <source>
        <dbReference type="PROSITE" id="PS50110"/>
    </source>
</evidence>
<dbReference type="RefSeq" id="WP_248412522.1">
    <property type="nucleotide sequence ID" value="NZ_JALPQF010000005.1"/>
</dbReference>
<keyword evidence="4" id="KW-0805">Transcription regulation</keyword>
<evidence type="ECO:0000259" key="9">
    <source>
        <dbReference type="PROSITE" id="PS50109"/>
    </source>
</evidence>
<protein>
    <recommendedName>
        <fullName evidence="2">histidine kinase</fullName>
        <ecNumber evidence="2">2.7.13.3</ecNumber>
    </recommendedName>
</protein>
<dbReference type="PROSITE" id="PS50110">
    <property type="entry name" value="RESPONSE_REGULATORY"/>
    <property type="match status" value="1"/>
</dbReference>
<dbReference type="PRINTS" id="PR00344">
    <property type="entry name" value="BCTRLSENSOR"/>
</dbReference>
<dbReference type="EMBL" id="JALPQF010000005">
    <property type="protein sequence ID" value="MCK8480412.1"/>
    <property type="molecule type" value="Genomic_DNA"/>
</dbReference>
<dbReference type="InterPro" id="IPR005467">
    <property type="entry name" value="His_kinase_dom"/>
</dbReference>
<feature type="modified residue" description="4-aspartylphosphate" evidence="7">
    <location>
        <position position="1146"/>
    </location>
</feature>
<dbReference type="InterPro" id="IPR018060">
    <property type="entry name" value="HTH_AraC"/>
</dbReference>
<dbReference type="PROSITE" id="PS01124">
    <property type="entry name" value="HTH_ARAC_FAMILY_2"/>
    <property type="match status" value="1"/>
</dbReference>
<dbReference type="InterPro" id="IPR011110">
    <property type="entry name" value="Reg_prop"/>
</dbReference>
<dbReference type="Pfam" id="PF00072">
    <property type="entry name" value="Response_reg"/>
    <property type="match status" value="1"/>
</dbReference>
<dbReference type="Gene3D" id="2.60.40.10">
    <property type="entry name" value="Immunoglobulins"/>
    <property type="match status" value="1"/>
</dbReference>
<dbReference type="InterPro" id="IPR011006">
    <property type="entry name" value="CheY-like_superfamily"/>
</dbReference>
<evidence type="ECO:0000256" key="2">
    <source>
        <dbReference type="ARBA" id="ARBA00012438"/>
    </source>
</evidence>
<dbReference type="SUPFAM" id="SSF52172">
    <property type="entry name" value="CheY-like"/>
    <property type="match status" value="1"/>
</dbReference>
<dbReference type="EC" id="2.7.13.3" evidence="2"/>
<dbReference type="Gene3D" id="3.30.565.10">
    <property type="entry name" value="Histidine kinase-like ATPase, C-terminal domain"/>
    <property type="match status" value="1"/>
</dbReference>
<dbReference type="InterPro" id="IPR013783">
    <property type="entry name" value="Ig-like_fold"/>
</dbReference>
<evidence type="ECO:0000313" key="12">
    <source>
        <dbReference type="Proteomes" id="UP001203687"/>
    </source>
</evidence>
<dbReference type="Pfam" id="PF02518">
    <property type="entry name" value="HATPase_c"/>
    <property type="match status" value="1"/>
</dbReference>
<feature type="domain" description="HTH araC/xylS-type" evidence="8">
    <location>
        <begin position="1246"/>
        <end position="1344"/>
    </location>
</feature>
<feature type="domain" description="Response regulatory" evidence="10">
    <location>
        <begin position="1098"/>
        <end position="1213"/>
    </location>
</feature>
<dbReference type="SUPFAM" id="SSF63829">
    <property type="entry name" value="Calcium-dependent phosphotriesterase"/>
    <property type="match status" value="2"/>
</dbReference>
<dbReference type="Gene3D" id="1.10.287.130">
    <property type="match status" value="1"/>
</dbReference>
<dbReference type="PROSITE" id="PS50109">
    <property type="entry name" value="HIS_KIN"/>
    <property type="match status" value="1"/>
</dbReference>
<dbReference type="InterPro" id="IPR001789">
    <property type="entry name" value="Sig_transdc_resp-reg_receiver"/>
</dbReference>
<name>A0ABT0H996_9FLAO</name>
<dbReference type="SMART" id="SM00388">
    <property type="entry name" value="HisKA"/>
    <property type="match status" value="1"/>
</dbReference>
<evidence type="ECO:0000313" key="11">
    <source>
        <dbReference type="EMBL" id="MCK8480412.1"/>
    </source>
</evidence>
<dbReference type="InterPro" id="IPR036097">
    <property type="entry name" value="HisK_dim/P_sf"/>
</dbReference>
<dbReference type="InterPro" id="IPR015943">
    <property type="entry name" value="WD40/YVTN_repeat-like_dom_sf"/>
</dbReference>
<dbReference type="InterPro" id="IPR036890">
    <property type="entry name" value="HATPase_C_sf"/>
</dbReference>
<dbReference type="Pfam" id="PF07494">
    <property type="entry name" value="Reg_prop"/>
    <property type="match status" value="5"/>
</dbReference>
<dbReference type="SUPFAM" id="SSF46689">
    <property type="entry name" value="Homeodomain-like"/>
    <property type="match status" value="1"/>
</dbReference>
<keyword evidence="5" id="KW-0238">DNA-binding</keyword>
<dbReference type="InterPro" id="IPR011123">
    <property type="entry name" value="Y_Y_Y"/>
</dbReference>
<dbReference type="SMART" id="SM00387">
    <property type="entry name" value="HATPase_c"/>
    <property type="match status" value="1"/>
</dbReference>
<reference evidence="11" key="1">
    <citation type="submission" date="2022-04" db="EMBL/GenBank/DDBJ databases">
        <authorList>
            <person name="Ren T."/>
        </authorList>
    </citation>
    <scope>NUCLEOTIDE SEQUENCE</scope>
    <source>
        <strain evidence="11">F63249</strain>
    </source>
</reference>